<comment type="caution">
    <text evidence="1">The sequence shown here is derived from an EMBL/GenBank/DDBJ whole genome shotgun (WGS) entry which is preliminary data.</text>
</comment>
<proteinExistence type="predicted"/>
<name>A0A8H6UH32_9EURO</name>
<dbReference type="EMBL" id="JACBAF010001884">
    <property type="protein sequence ID" value="KAF7172100.1"/>
    <property type="molecule type" value="Genomic_DNA"/>
</dbReference>
<sequence length="243" mass="28192">MAPHNGFDRNDSGLATERHHAFLGSAKVHLRHLDIGPRGRLDRNKLRKLRRVFRTNGIYPLQRENHVEVIVSRSDLDYALDQNGLTLQEFRENGPDGYPTLDFSGRPLRCLHGKHRIQAARDILPSFRRWWIADFYLEDVSNELKNIQSETFAHENPKTKGEIYVGMRHYQRINDQLSAHRWEARLTVSEEQRVVMLQKHPRVLSAFDQFLSIPALLYSGALLSVWNKILACNCYNVLSLSPN</sequence>
<dbReference type="Proteomes" id="UP000662466">
    <property type="component" value="Unassembled WGS sequence"/>
</dbReference>
<evidence type="ECO:0000313" key="1">
    <source>
        <dbReference type="EMBL" id="KAF7134092.1"/>
    </source>
</evidence>
<dbReference type="AlphaFoldDB" id="A0A8H6UH32"/>
<organism evidence="1 3">
    <name type="scientific">Aspergillus hiratsukae</name>
    <dbReference type="NCBI Taxonomy" id="1194566"/>
    <lineage>
        <taxon>Eukaryota</taxon>
        <taxon>Fungi</taxon>
        <taxon>Dikarya</taxon>
        <taxon>Ascomycota</taxon>
        <taxon>Pezizomycotina</taxon>
        <taxon>Eurotiomycetes</taxon>
        <taxon>Eurotiomycetidae</taxon>
        <taxon>Eurotiales</taxon>
        <taxon>Aspergillaceae</taxon>
        <taxon>Aspergillus</taxon>
        <taxon>Aspergillus subgen. Fumigati</taxon>
    </lineage>
</organism>
<gene>
    <name evidence="1" type="ORF">CNMCM5793_005721</name>
    <name evidence="2" type="ORF">CNMCM6106_006378</name>
</gene>
<dbReference type="Pfam" id="PF12520">
    <property type="entry name" value="DUF3723"/>
    <property type="match status" value="1"/>
</dbReference>
<accession>A0A8H6UH32</accession>
<keyword evidence="3" id="KW-1185">Reference proteome</keyword>
<evidence type="ECO:0000313" key="3">
    <source>
        <dbReference type="Proteomes" id="UP000630445"/>
    </source>
</evidence>
<dbReference type="EMBL" id="JACBAD010001766">
    <property type="protein sequence ID" value="KAF7134092.1"/>
    <property type="molecule type" value="Genomic_DNA"/>
</dbReference>
<dbReference type="OrthoDB" id="4227485at2759"/>
<evidence type="ECO:0000313" key="2">
    <source>
        <dbReference type="EMBL" id="KAF7172100.1"/>
    </source>
</evidence>
<dbReference type="Proteomes" id="UP000630445">
    <property type="component" value="Unassembled WGS sequence"/>
</dbReference>
<protein>
    <submittedName>
        <fullName evidence="1">Uncharacterized protein</fullName>
    </submittedName>
</protein>
<dbReference type="InterPro" id="IPR022198">
    <property type="entry name" value="DUF3723"/>
</dbReference>
<reference evidence="1" key="1">
    <citation type="submission" date="2020-06" db="EMBL/GenBank/DDBJ databases">
        <title>Draft genome sequences of strains closely related to Aspergillus parafelis and Aspergillus hiratsukae.</title>
        <authorList>
            <person name="Dos Santos R.A.C."/>
            <person name="Rivero-Menendez O."/>
            <person name="Steenwyk J.L."/>
            <person name="Mead M.E."/>
            <person name="Goldman G.H."/>
            <person name="Alastruey-Izquierdo A."/>
            <person name="Rokas A."/>
        </authorList>
    </citation>
    <scope>NUCLEOTIDE SEQUENCE</scope>
    <source>
        <strain evidence="1">CNM-CM5793</strain>
        <strain evidence="2">CNM-CM6106</strain>
    </source>
</reference>